<dbReference type="PANTHER" id="PTHR13774:SF32">
    <property type="entry name" value="ANTISENSE-ENHANCING SEQUENCE 1"/>
    <property type="match status" value="1"/>
</dbReference>
<dbReference type="Gene3D" id="3.10.310.10">
    <property type="entry name" value="Diaminopimelate Epimerase, Chain A, domain 1"/>
    <property type="match status" value="2"/>
</dbReference>
<dbReference type="Pfam" id="PF02567">
    <property type="entry name" value="PhzC-PhzF"/>
    <property type="match status" value="1"/>
</dbReference>
<dbReference type="PIRSF" id="PIRSF016184">
    <property type="entry name" value="PhzC_PhzF"/>
    <property type="match status" value="1"/>
</dbReference>
<dbReference type="EMBL" id="JABEPQ010000001">
    <property type="protein sequence ID" value="NNM45002.1"/>
    <property type="molecule type" value="Genomic_DNA"/>
</dbReference>
<dbReference type="Proteomes" id="UP000588586">
    <property type="component" value="Unassembled WGS sequence"/>
</dbReference>
<dbReference type="GO" id="GO:0016853">
    <property type="term" value="F:isomerase activity"/>
    <property type="evidence" value="ECO:0007669"/>
    <property type="project" value="TreeGrafter"/>
</dbReference>
<feature type="active site" evidence="1">
    <location>
        <position position="48"/>
    </location>
</feature>
<comment type="caution">
    <text evidence="2">The sequence shown here is derived from an EMBL/GenBank/DDBJ whole genome shotgun (WGS) entry which is preliminary data.</text>
</comment>
<dbReference type="PANTHER" id="PTHR13774">
    <property type="entry name" value="PHENAZINE BIOSYNTHESIS PROTEIN"/>
    <property type="match status" value="1"/>
</dbReference>
<accession>A0A849HCG1</accession>
<evidence type="ECO:0000313" key="3">
    <source>
        <dbReference type="Proteomes" id="UP000588586"/>
    </source>
</evidence>
<organism evidence="2 3">
    <name type="scientific">Knoellia koreensis</name>
    <dbReference type="NCBI Taxonomy" id="2730921"/>
    <lineage>
        <taxon>Bacteria</taxon>
        <taxon>Bacillati</taxon>
        <taxon>Actinomycetota</taxon>
        <taxon>Actinomycetes</taxon>
        <taxon>Micrococcales</taxon>
        <taxon>Intrasporangiaceae</taxon>
        <taxon>Knoellia</taxon>
    </lineage>
</organism>
<evidence type="ECO:0000256" key="1">
    <source>
        <dbReference type="PIRSR" id="PIRSR016184-1"/>
    </source>
</evidence>
<name>A0A849HCG1_9MICO</name>
<keyword evidence="3" id="KW-1185">Reference proteome</keyword>
<dbReference type="NCBIfam" id="TIGR00654">
    <property type="entry name" value="PhzF_family"/>
    <property type="match status" value="1"/>
</dbReference>
<reference evidence="2 3" key="1">
    <citation type="submission" date="2020-04" db="EMBL/GenBank/DDBJ databases">
        <title>Knoellia sp. isolate from air conditioner.</title>
        <authorList>
            <person name="Chea S."/>
            <person name="Kim D.-U."/>
        </authorList>
    </citation>
    <scope>NUCLEOTIDE SEQUENCE [LARGE SCALE GENOMIC DNA]</scope>
    <source>
        <strain evidence="2 3">DB2414S</strain>
    </source>
</reference>
<sequence>MRLRYRLLNVFARPGDPFSGNALCVFEDGSGLDDDQMQALARQFNLSETTFIVRPDDGADAGVRIFTATFEMPFAGHPTLGTAHVARGLGLGGDELSLSMPAGVVPVAAQGDSWILTARPGAVEADLDPVQLALGLGLEPDDLPGPVQQVSVGTSQVIARARDAGVVRRARVVPSAMPSYAAMGRSGGEVLVYLWAPSGDGTIEARALITDGTGVWEDAATGSACSNLGVALHAAGESGQWQISQGDAMHRPSTLELSVDTDGTVRVGGLVRDLGAGELEL</sequence>
<gene>
    <name evidence="2" type="ORF">HJG52_03150</name>
</gene>
<evidence type="ECO:0000313" key="2">
    <source>
        <dbReference type="EMBL" id="NNM45002.1"/>
    </source>
</evidence>
<dbReference type="InterPro" id="IPR003719">
    <property type="entry name" value="Phenazine_PhzF-like"/>
</dbReference>
<protein>
    <submittedName>
        <fullName evidence="2">PhzF family phenazine biosynthesis protein</fullName>
    </submittedName>
</protein>
<dbReference type="SUPFAM" id="SSF54506">
    <property type="entry name" value="Diaminopimelate epimerase-like"/>
    <property type="match status" value="1"/>
</dbReference>
<proteinExistence type="predicted"/>
<dbReference type="GO" id="GO:0005737">
    <property type="term" value="C:cytoplasm"/>
    <property type="evidence" value="ECO:0007669"/>
    <property type="project" value="TreeGrafter"/>
</dbReference>
<dbReference type="AlphaFoldDB" id="A0A849HCG1"/>
<dbReference type="RefSeq" id="WP_171242080.1">
    <property type="nucleotide sequence ID" value="NZ_JABEPQ010000001.1"/>
</dbReference>